<gene>
    <name evidence="8" type="ORF">E0Z10_g6425</name>
</gene>
<evidence type="ECO:0000256" key="5">
    <source>
        <dbReference type="PIRSR" id="PIRSR602401-1"/>
    </source>
</evidence>
<evidence type="ECO:0000256" key="4">
    <source>
        <dbReference type="ARBA" id="ARBA00023004"/>
    </source>
</evidence>
<dbReference type="CDD" id="cd11061">
    <property type="entry name" value="CYP67-like"/>
    <property type="match status" value="1"/>
</dbReference>
<proteinExistence type="inferred from homology"/>
<dbReference type="GO" id="GO:0016705">
    <property type="term" value="F:oxidoreductase activity, acting on paired donors, with incorporation or reduction of molecular oxygen"/>
    <property type="evidence" value="ECO:0007669"/>
    <property type="project" value="InterPro"/>
</dbReference>
<dbReference type="GO" id="GO:0020037">
    <property type="term" value="F:heme binding"/>
    <property type="evidence" value="ECO:0007669"/>
    <property type="project" value="InterPro"/>
</dbReference>
<organism evidence="8 9">
    <name type="scientific">Xylaria hypoxylon</name>
    <dbReference type="NCBI Taxonomy" id="37992"/>
    <lineage>
        <taxon>Eukaryota</taxon>
        <taxon>Fungi</taxon>
        <taxon>Dikarya</taxon>
        <taxon>Ascomycota</taxon>
        <taxon>Pezizomycotina</taxon>
        <taxon>Sordariomycetes</taxon>
        <taxon>Xylariomycetidae</taxon>
        <taxon>Xylariales</taxon>
        <taxon>Xylariaceae</taxon>
        <taxon>Xylaria</taxon>
    </lineage>
</organism>
<keyword evidence="6" id="KW-0503">Monooxygenase</keyword>
<evidence type="ECO:0000256" key="2">
    <source>
        <dbReference type="ARBA" id="ARBA00022617"/>
    </source>
</evidence>
<name>A0A4Z0YDQ1_9PEZI</name>
<keyword evidence="6" id="KW-0560">Oxidoreductase</keyword>
<dbReference type="InterPro" id="IPR001128">
    <property type="entry name" value="Cyt_P450"/>
</dbReference>
<dbReference type="PANTHER" id="PTHR24305">
    <property type="entry name" value="CYTOCHROME P450"/>
    <property type="match status" value="1"/>
</dbReference>
<dbReference type="InterPro" id="IPR050121">
    <property type="entry name" value="Cytochrome_P450_monoxygenase"/>
</dbReference>
<comment type="cofactor">
    <cofactor evidence="1 5">
        <name>heme</name>
        <dbReference type="ChEBI" id="CHEBI:30413"/>
    </cofactor>
</comment>
<accession>A0A4Z0YDQ1</accession>
<evidence type="ECO:0000256" key="3">
    <source>
        <dbReference type="ARBA" id="ARBA00022723"/>
    </source>
</evidence>
<keyword evidence="7" id="KW-0472">Membrane</keyword>
<evidence type="ECO:0000256" key="6">
    <source>
        <dbReference type="RuleBase" id="RU000461"/>
    </source>
</evidence>
<dbReference type="PRINTS" id="PR00463">
    <property type="entry name" value="EP450I"/>
</dbReference>
<keyword evidence="9" id="KW-1185">Reference proteome</keyword>
<dbReference type="InterPro" id="IPR036396">
    <property type="entry name" value="Cyt_P450_sf"/>
</dbReference>
<dbReference type="EMBL" id="SKBN01000132">
    <property type="protein sequence ID" value="TGJ82359.1"/>
    <property type="molecule type" value="Genomic_DNA"/>
</dbReference>
<protein>
    <recommendedName>
        <fullName evidence="10">Cytochrome P450</fullName>
    </recommendedName>
</protein>
<keyword evidence="7" id="KW-0812">Transmembrane</keyword>
<dbReference type="InterPro" id="IPR002401">
    <property type="entry name" value="Cyt_P450_E_grp-I"/>
</dbReference>
<comment type="caution">
    <text evidence="8">The sequence shown here is derived from an EMBL/GenBank/DDBJ whole genome shotgun (WGS) entry which is preliminary data.</text>
</comment>
<keyword evidence="2 5" id="KW-0349">Heme</keyword>
<dbReference type="GO" id="GO:0004497">
    <property type="term" value="F:monooxygenase activity"/>
    <property type="evidence" value="ECO:0007669"/>
    <property type="project" value="UniProtKB-KW"/>
</dbReference>
<dbReference type="STRING" id="37992.A0A4Z0YDQ1"/>
<dbReference type="Gene3D" id="1.10.630.10">
    <property type="entry name" value="Cytochrome P450"/>
    <property type="match status" value="1"/>
</dbReference>
<sequence>MSISNFTFILMKYVALIFLPYLALVVGYRLFLHPLRAYPGPVLARFSDVYAGFYALGMRLHLVTYRDLKKYGPVIRHGPNKLVFSSQKALQDIYNNERVTKSHVYELTVASGKPSIFNAIDRQRHREKRRLIGQAITDKAMRSFEPTMLEQIDVFIEQIQLASSSTSGPEGSQPVNITDLTKRLGADIVGHLAFGYALNMQTDPTYRFVLQGLAVGSYQANSFMQFPMLKKLGLHNLVTILGGYASRMKYKDMLHKMITSRLSQEKHAQNDLYSFVVDHLDLDGSKNGVKASELWSEALFFFPAGGDTTTTAMSALFFYLAHYRDVYDKLAAEIRQTFDSEVSIRGGSQLSSCRYLRACIDEALRISPPVSGTLWRELYSDELEKGPFLVDGHVIPPGTQVGVSIYALHHNEQYFDDPFTFCPDRWLTEDREALNRMTSAFSPFSLGARGCAGKAMAYLEASLVLAKTLWRFDFTLTSGKLGQVGTMDLIWFSMQEDFKDGTLDEESSFGTFKD</sequence>
<dbReference type="SUPFAM" id="SSF48264">
    <property type="entry name" value="Cytochrome P450"/>
    <property type="match status" value="1"/>
</dbReference>
<dbReference type="GO" id="GO:0005506">
    <property type="term" value="F:iron ion binding"/>
    <property type="evidence" value="ECO:0007669"/>
    <property type="project" value="InterPro"/>
</dbReference>
<feature type="transmembrane region" description="Helical" evidence="7">
    <location>
        <begin position="12"/>
        <end position="31"/>
    </location>
</feature>
<dbReference type="OrthoDB" id="1470350at2759"/>
<dbReference type="Pfam" id="PF00067">
    <property type="entry name" value="p450"/>
    <property type="match status" value="1"/>
</dbReference>
<dbReference type="PRINTS" id="PR00385">
    <property type="entry name" value="P450"/>
</dbReference>
<keyword evidence="3 5" id="KW-0479">Metal-binding</keyword>
<keyword evidence="7" id="KW-1133">Transmembrane helix</keyword>
<feature type="binding site" description="axial binding residue" evidence="5">
    <location>
        <position position="451"/>
    </location>
    <ligand>
        <name>heme</name>
        <dbReference type="ChEBI" id="CHEBI:30413"/>
    </ligand>
    <ligandPart>
        <name>Fe</name>
        <dbReference type="ChEBI" id="CHEBI:18248"/>
    </ligandPart>
</feature>
<dbReference type="InterPro" id="IPR017972">
    <property type="entry name" value="Cyt_P450_CS"/>
</dbReference>
<evidence type="ECO:0000256" key="1">
    <source>
        <dbReference type="ARBA" id="ARBA00001971"/>
    </source>
</evidence>
<evidence type="ECO:0000313" key="8">
    <source>
        <dbReference type="EMBL" id="TGJ82359.1"/>
    </source>
</evidence>
<keyword evidence="4 5" id="KW-0408">Iron</keyword>
<comment type="similarity">
    <text evidence="6">Belongs to the cytochrome P450 family.</text>
</comment>
<reference evidence="8 9" key="1">
    <citation type="submission" date="2019-03" db="EMBL/GenBank/DDBJ databases">
        <title>Draft genome sequence of Xylaria hypoxylon DSM 108379, a ubiquitous saprotrophic-parasitic fungi on hardwood.</title>
        <authorList>
            <person name="Buettner E."/>
            <person name="Leonhardt S."/>
            <person name="Gebauer A.M."/>
            <person name="Liers C."/>
            <person name="Hofrichter M."/>
            <person name="Kellner H."/>
        </authorList>
    </citation>
    <scope>NUCLEOTIDE SEQUENCE [LARGE SCALE GENOMIC DNA]</scope>
    <source>
        <strain evidence="8 9">DSM 108379</strain>
    </source>
</reference>
<dbReference type="AlphaFoldDB" id="A0A4Z0YDQ1"/>
<dbReference type="PROSITE" id="PS00086">
    <property type="entry name" value="CYTOCHROME_P450"/>
    <property type="match status" value="1"/>
</dbReference>
<dbReference type="PANTHER" id="PTHR24305:SF226">
    <property type="entry name" value="CYTOCHROME P450 MONOOXYGENASE"/>
    <property type="match status" value="1"/>
</dbReference>
<evidence type="ECO:0008006" key="10">
    <source>
        <dbReference type="Google" id="ProtNLM"/>
    </source>
</evidence>
<dbReference type="Proteomes" id="UP000297716">
    <property type="component" value="Unassembled WGS sequence"/>
</dbReference>
<evidence type="ECO:0000313" key="9">
    <source>
        <dbReference type="Proteomes" id="UP000297716"/>
    </source>
</evidence>
<evidence type="ECO:0000256" key="7">
    <source>
        <dbReference type="SAM" id="Phobius"/>
    </source>
</evidence>